<evidence type="ECO:0000256" key="6">
    <source>
        <dbReference type="SAM" id="Phobius"/>
    </source>
</evidence>
<comment type="caution">
    <text evidence="8">The sequence shown here is derived from an EMBL/GenBank/DDBJ whole genome shotgun (WGS) entry which is preliminary data.</text>
</comment>
<evidence type="ECO:0000256" key="1">
    <source>
        <dbReference type="ARBA" id="ARBA00004613"/>
    </source>
</evidence>
<keyword evidence="4" id="KW-0479">Metal-binding</keyword>
<dbReference type="CDD" id="cd02241">
    <property type="entry name" value="cupin_OxOx"/>
    <property type="match status" value="1"/>
</dbReference>
<dbReference type="InterPro" id="IPR006045">
    <property type="entry name" value="Cupin_1"/>
</dbReference>
<dbReference type="RefSeq" id="XP_017997541.1">
    <property type="nucleotide sequence ID" value="XM_018144070.1"/>
</dbReference>
<evidence type="ECO:0000256" key="5">
    <source>
        <dbReference type="ARBA" id="ARBA00023211"/>
    </source>
</evidence>
<dbReference type="PANTHER" id="PTHR31238">
    <property type="entry name" value="GERMIN-LIKE PROTEIN SUBFAMILY 3 MEMBER 3"/>
    <property type="match status" value="1"/>
</dbReference>
<evidence type="ECO:0000256" key="3">
    <source>
        <dbReference type="ARBA" id="ARBA00022525"/>
    </source>
</evidence>
<keyword evidence="6" id="KW-0812">Transmembrane</keyword>
<dbReference type="GO" id="GO:0030145">
    <property type="term" value="F:manganese ion binding"/>
    <property type="evidence" value="ECO:0007669"/>
    <property type="project" value="InterPro"/>
</dbReference>
<dbReference type="InterPro" id="IPR011051">
    <property type="entry name" value="RmlC_Cupin_sf"/>
</dbReference>
<dbReference type="Pfam" id="PF00190">
    <property type="entry name" value="Cupin_1"/>
    <property type="match status" value="1"/>
</dbReference>
<dbReference type="SMART" id="SM00835">
    <property type="entry name" value="Cupin_1"/>
    <property type="match status" value="1"/>
</dbReference>
<comment type="similarity">
    <text evidence="2">Belongs to the germin family.</text>
</comment>
<sequence length="283" mass="30529">MSTYDSAVTYWTQGISSEHLLQTLDISYFHIISSAIILTALSTISVVILRPSSTTMLTTLFLAGVSAAILSSALCEVPTNPDLNRQLRNTLTRVEFVNALTGDDTVYDFSKAVADPLHPGSVLNANAATFPMIQGSGMTVAQINLGPCAMLSPHVHPRANNMVVAVSGQTKTFMRTENGANDIITTLTPGKATMFFSGSVHNMYNEGCGNNLLYSFLNSDDPGTLNIAQAFWASGQDMAMKVMPMIQLDNGKDWNDTGKDIPDWGLGGQDGTDNCRRMCRMIS</sequence>
<dbReference type="PRINTS" id="PR00325">
    <property type="entry name" value="GERMIN"/>
</dbReference>
<keyword evidence="9" id="KW-1185">Reference proteome</keyword>
<evidence type="ECO:0000313" key="9">
    <source>
        <dbReference type="Proteomes" id="UP000038010"/>
    </source>
</evidence>
<feature type="transmembrane region" description="Helical" evidence="6">
    <location>
        <begin position="28"/>
        <end position="49"/>
    </location>
</feature>
<keyword evidence="6" id="KW-1133">Transmembrane helix</keyword>
<keyword evidence="6" id="KW-0472">Membrane</keyword>
<dbReference type="STRING" id="1664694.A0A0N0NK31"/>
<dbReference type="Gene3D" id="2.60.120.10">
    <property type="entry name" value="Jelly Rolls"/>
    <property type="match status" value="1"/>
</dbReference>
<dbReference type="Proteomes" id="UP000038010">
    <property type="component" value="Unassembled WGS sequence"/>
</dbReference>
<comment type="subcellular location">
    <subcellularLocation>
        <location evidence="1">Secreted</location>
    </subcellularLocation>
</comment>
<keyword evidence="3" id="KW-0964">Secreted</keyword>
<evidence type="ECO:0000313" key="8">
    <source>
        <dbReference type="EMBL" id="KPI37578.1"/>
    </source>
</evidence>
<dbReference type="GeneID" id="28735950"/>
<dbReference type="GO" id="GO:0005576">
    <property type="term" value="C:extracellular region"/>
    <property type="evidence" value="ECO:0007669"/>
    <property type="project" value="UniProtKB-SubCell"/>
</dbReference>
<protein>
    <submittedName>
        <fullName evidence="8">Spherulin-1A</fullName>
    </submittedName>
</protein>
<evidence type="ECO:0000256" key="2">
    <source>
        <dbReference type="ARBA" id="ARBA00007456"/>
    </source>
</evidence>
<dbReference type="SUPFAM" id="SSF51182">
    <property type="entry name" value="RmlC-like cupins"/>
    <property type="match status" value="1"/>
</dbReference>
<reference evidence="8 9" key="1">
    <citation type="submission" date="2015-06" db="EMBL/GenBank/DDBJ databases">
        <title>Draft genome of the ant-associated black yeast Phialophora attae CBS 131958.</title>
        <authorList>
            <person name="Moreno L.F."/>
            <person name="Stielow B.J."/>
            <person name="de Hoog S."/>
            <person name="Vicente V.A."/>
            <person name="Weiss V.A."/>
            <person name="de Vries M."/>
            <person name="Cruz L.M."/>
            <person name="Souza E.M."/>
        </authorList>
    </citation>
    <scope>NUCLEOTIDE SEQUENCE [LARGE SCALE GENOMIC DNA]</scope>
    <source>
        <strain evidence="8 9">CBS 131958</strain>
    </source>
</reference>
<dbReference type="InterPro" id="IPR014710">
    <property type="entry name" value="RmlC-like_jellyroll"/>
</dbReference>
<name>A0A0N0NK31_9EURO</name>
<accession>A0A0N0NK31</accession>
<dbReference type="EMBL" id="LFJN01000023">
    <property type="protein sequence ID" value="KPI37578.1"/>
    <property type="molecule type" value="Genomic_DNA"/>
</dbReference>
<dbReference type="AlphaFoldDB" id="A0A0N0NK31"/>
<proteinExistence type="inferred from homology"/>
<dbReference type="InterPro" id="IPR001929">
    <property type="entry name" value="Germin"/>
</dbReference>
<keyword evidence="5" id="KW-0464">Manganese</keyword>
<feature type="domain" description="Cupin type-1" evidence="7">
    <location>
        <begin position="111"/>
        <end position="239"/>
    </location>
</feature>
<evidence type="ECO:0000259" key="7">
    <source>
        <dbReference type="SMART" id="SM00835"/>
    </source>
</evidence>
<dbReference type="OrthoDB" id="1921208at2759"/>
<gene>
    <name evidence="8" type="ORF">AB675_3970</name>
</gene>
<dbReference type="VEuPathDB" id="FungiDB:AB675_3970"/>
<organism evidence="8 9">
    <name type="scientific">Cyphellophora attinorum</name>
    <dbReference type="NCBI Taxonomy" id="1664694"/>
    <lineage>
        <taxon>Eukaryota</taxon>
        <taxon>Fungi</taxon>
        <taxon>Dikarya</taxon>
        <taxon>Ascomycota</taxon>
        <taxon>Pezizomycotina</taxon>
        <taxon>Eurotiomycetes</taxon>
        <taxon>Chaetothyriomycetidae</taxon>
        <taxon>Chaetothyriales</taxon>
        <taxon>Cyphellophoraceae</taxon>
        <taxon>Cyphellophora</taxon>
    </lineage>
</organism>
<evidence type="ECO:0000256" key="4">
    <source>
        <dbReference type="ARBA" id="ARBA00022723"/>
    </source>
</evidence>